<dbReference type="AlphaFoldDB" id="A0A8E2DMJ2"/>
<name>A0A8E2DMJ2_9APHY</name>
<evidence type="ECO:0000259" key="2">
    <source>
        <dbReference type="SMART" id="SM00757"/>
    </source>
</evidence>
<dbReference type="Pfam" id="PF10607">
    <property type="entry name" value="CTLH"/>
    <property type="match status" value="1"/>
</dbReference>
<protein>
    <recommendedName>
        <fullName evidence="2">CRA domain-containing protein</fullName>
    </recommendedName>
</protein>
<feature type="domain" description="CRA" evidence="2">
    <location>
        <begin position="193"/>
        <end position="294"/>
    </location>
</feature>
<dbReference type="OrthoDB" id="8048523at2759"/>
<sequence>MQPSSSKDKGRATHRLFEPSPDDLRLIVLDHLCHNSFTNTARAFARETSVKHLDADGDEIMPPSESGGSGGTVSRRVDDEYPDLEPRLMAGEMRRAIRMHLLSGRIDDATALLNNYFPSVLSAHSTAPPPPTSPDKLPYLPATSVDPVHLALNLRIQAFIESARTVPLPYPPTPSADDDAEMHTLFRTANTDESNAELLRRAHGLYKDAECLPDPSERKLYIDELHHVGGLIAYPVPENSPTAVYLSQERREAVADQIEAAILYRTGQTPVSKPELSTRYTQVLWTLLHELKVKAPPRSNWPPGVASLPGFKSLAQSDGTKAAGGEAAPTKKPPPDSEAEILPEFDLHAFLDAPPS</sequence>
<accession>A0A8E2DMJ2</accession>
<gene>
    <name evidence="3" type="ORF">OBBRIDRAFT_751689</name>
</gene>
<dbReference type="InterPro" id="IPR024964">
    <property type="entry name" value="CTLH/CRA"/>
</dbReference>
<dbReference type="EMBL" id="KV722372">
    <property type="protein sequence ID" value="OCH92231.1"/>
    <property type="molecule type" value="Genomic_DNA"/>
</dbReference>
<dbReference type="InterPro" id="IPR013144">
    <property type="entry name" value="CRA_dom"/>
</dbReference>
<evidence type="ECO:0000313" key="3">
    <source>
        <dbReference type="EMBL" id="OCH92231.1"/>
    </source>
</evidence>
<dbReference type="SMART" id="SM00757">
    <property type="entry name" value="CRA"/>
    <property type="match status" value="1"/>
</dbReference>
<dbReference type="Proteomes" id="UP000250043">
    <property type="component" value="Unassembled WGS sequence"/>
</dbReference>
<feature type="region of interest" description="Disordered" evidence="1">
    <location>
        <begin position="54"/>
        <end position="78"/>
    </location>
</feature>
<proteinExistence type="predicted"/>
<feature type="region of interest" description="Disordered" evidence="1">
    <location>
        <begin position="304"/>
        <end position="339"/>
    </location>
</feature>
<keyword evidence="4" id="KW-1185">Reference proteome</keyword>
<dbReference type="PROSITE" id="PS50896">
    <property type="entry name" value="LISH"/>
    <property type="match status" value="1"/>
</dbReference>
<dbReference type="SMART" id="SM00667">
    <property type="entry name" value="LisH"/>
    <property type="match status" value="1"/>
</dbReference>
<dbReference type="InterPro" id="IPR006594">
    <property type="entry name" value="LisH"/>
</dbReference>
<evidence type="ECO:0000256" key="1">
    <source>
        <dbReference type="SAM" id="MobiDB-lite"/>
    </source>
</evidence>
<reference evidence="3 4" key="1">
    <citation type="submission" date="2016-07" db="EMBL/GenBank/DDBJ databases">
        <title>Draft genome of the white-rot fungus Obba rivulosa 3A-2.</title>
        <authorList>
            <consortium name="DOE Joint Genome Institute"/>
            <person name="Miettinen O."/>
            <person name="Riley R."/>
            <person name="Acob R."/>
            <person name="Barry K."/>
            <person name="Cullen D."/>
            <person name="De Vries R."/>
            <person name="Hainaut M."/>
            <person name="Hatakka A."/>
            <person name="Henrissat B."/>
            <person name="Hilden K."/>
            <person name="Kuo R."/>
            <person name="Labutti K."/>
            <person name="Lipzen A."/>
            <person name="Makela M.R."/>
            <person name="Sandor L."/>
            <person name="Spatafora J.W."/>
            <person name="Grigoriev I.V."/>
            <person name="Hibbett D.S."/>
        </authorList>
    </citation>
    <scope>NUCLEOTIDE SEQUENCE [LARGE SCALE GENOMIC DNA]</scope>
    <source>
        <strain evidence="3 4">3A-2</strain>
    </source>
</reference>
<evidence type="ECO:0000313" key="4">
    <source>
        <dbReference type="Proteomes" id="UP000250043"/>
    </source>
</evidence>
<organism evidence="3 4">
    <name type="scientific">Obba rivulosa</name>
    <dbReference type="NCBI Taxonomy" id="1052685"/>
    <lineage>
        <taxon>Eukaryota</taxon>
        <taxon>Fungi</taxon>
        <taxon>Dikarya</taxon>
        <taxon>Basidiomycota</taxon>
        <taxon>Agaricomycotina</taxon>
        <taxon>Agaricomycetes</taxon>
        <taxon>Polyporales</taxon>
        <taxon>Gelatoporiaceae</taxon>
        <taxon>Obba</taxon>
    </lineage>
</organism>